<evidence type="ECO:0000313" key="4">
    <source>
        <dbReference type="Proteomes" id="UP001164746"/>
    </source>
</evidence>
<dbReference type="Proteomes" id="UP001164746">
    <property type="component" value="Chromosome 11"/>
</dbReference>
<feature type="transmembrane region" description="Helical" evidence="2">
    <location>
        <begin position="12"/>
        <end position="36"/>
    </location>
</feature>
<dbReference type="EMBL" id="CP111022">
    <property type="protein sequence ID" value="WAR18883.1"/>
    <property type="molecule type" value="Genomic_DNA"/>
</dbReference>
<reference evidence="3" key="1">
    <citation type="submission" date="2022-11" db="EMBL/GenBank/DDBJ databases">
        <title>Centuries of genome instability and evolution in soft-shell clam transmissible cancer (bioRxiv).</title>
        <authorList>
            <person name="Hart S.F.M."/>
            <person name="Yonemitsu M.A."/>
            <person name="Giersch R.M."/>
            <person name="Beal B.F."/>
            <person name="Arriagada G."/>
            <person name="Davis B.W."/>
            <person name="Ostrander E.A."/>
            <person name="Goff S.P."/>
            <person name="Metzger M.J."/>
        </authorList>
    </citation>
    <scope>NUCLEOTIDE SEQUENCE</scope>
    <source>
        <strain evidence="3">MELC-2E11</strain>
        <tissue evidence="3">Siphon/mantle</tissue>
    </source>
</reference>
<keyword evidence="4" id="KW-1185">Reference proteome</keyword>
<keyword evidence="2" id="KW-0472">Membrane</keyword>
<sequence>MDFNVLTCSCILVTGTVSLVCILVGLLCPSWTLVVISSRFGCTEFESPVHPDTGPHGKRHGVRSGGPGSERSAFPAMSNPQV</sequence>
<evidence type="ECO:0008006" key="5">
    <source>
        <dbReference type="Google" id="ProtNLM"/>
    </source>
</evidence>
<feature type="region of interest" description="Disordered" evidence="1">
    <location>
        <begin position="48"/>
        <end position="82"/>
    </location>
</feature>
<evidence type="ECO:0000256" key="2">
    <source>
        <dbReference type="SAM" id="Phobius"/>
    </source>
</evidence>
<name>A0ABY7F9M5_MYAAR</name>
<evidence type="ECO:0000256" key="1">
    <source>
        <dbReference type="SAM" id="MobiDB-lite"/>
    </source>
</evidence>
<keyword evidence="2" id="KW-0812">Transmembrane</keyword>
<organism evidence="3 4">
    <name type="scientific">Mya arenaria</name>
    <name type="common">Soft-shell clam</name>
    <dbReference type="NCBI Taxonomy" id="6604"/>
    <lineage>
        <taxon>Eukaryota</taxon>
        <taxon>Metazoa</taxon>
        <taxon>Spiralia</taxon>
        <taxon>Lophotrochozoa</taxon>
        <taxon>Mollusca</taxon>
        <taxon>Bivalvia</taxon>
        <taxon>Autobranchia</taxon>
        <taxon>Heteroconchia</taxon>
        <taxon>Euheterodonta</taxon>
        <taxon>Imparidentia</taxon>
        <taxon>Neoheterodontei</taxon>
        <taxon>Myida</taxon>
        <taxon>Myoidea</taxon>
        <taxon>Myidae</taxon>
        <taxon>Mya</taxon>
    </lineage>
</organism>
<gene>
    <name evidence="3" type="ORF">MAR_000721</name>
</gene>
<evidence type="ECO:0000313" key="3">
    <source>
        <dbReference type="EMBL" id="WAR18883.1"/>
    </source>
</evidence>
<proteinExistence type="predicted"/>
<keyword evidence="2" id="KW-1133">Transmembrane helix</keyword>
<protein>
    <recommendedName>
        <fullName evidence="5">Secreted protein</fullName>
    </recommendedName>
</protein>
<accession>A0ABY7F9M5</accession>